<feature type="domain" description="NmrA-like" evidence="3">
    <location>
        <begin position="9"/>
        <end position="265"/>
    </location>
</feature>
<evidence type="ECO:0000256" key="2">
    <source>
        <dbReference type="ARBA" id="ARBA00023002"/>
    </source>
</evidence>
<dbReference type="Pfam" id="PF05368">
    <property type="entry name" value="NmrA"/>
    <property type="match status" value="1"/>
</dbReference>
<protein>
    <recommendedName>
        <fullName evidence="3">NmrA-like domain-containing protein</fullName>
    </recommendedName>
</protein>
<dbReference type="Proteomes" id="UP000053342">
    <property type="component" value="Unassembled WGS sequence"/>
</dbReference>
<dbReference type="RefSeq" id="XP_016259226.1">
    <property type="nucleotide sequence ID" value="XM_016410204.1"/>
</dbReference>
<dbReference type="PANTHER" id="PTHR47706:SF6">
    <property type="entry name" value="NMRA-LIKE FAMILY PROTEIN (AFU_ORTHOLOGUE AFUA_6G00280)"/>
    <property type="match status" value="1"/>
</dbReference>
<dbReference type="Gene3D" id="3.40.50.720">
    <property type="entry name" value="NAD(P)-binding Rossmann-like Domain"/>
    <property type="match status" value="1"/>
</dbReference>
<dbReference type="AlphaFoldDB" id="A0A0D2D9D7"/>
<evidence type="ECO:0000259" key="3">
    <source>
        <dbReference type="Pfam" id="PF05368"/>
    </source>
</evidence>
<keyword evidence="5" id="KW-1185">Reference proteome</keyword>
<name>A0A0D2D9D7_9EURO</name>
<dbReference type="HOGENOM" id="CLU_059949_0_0_1"/>
<dbReference type="InterPro" id="IPR045312">
    <property type="entry name" value="PCBER-like"/>
</dbReference>
<dbReference type="CDD" id="cd05259">
    <property type="entry name" value="PCBER_SDR_a"/>
    <property type="match status" value="1"/>
</dbReference>
<sequence length="316" mass="35041">MTSQLNPRTKSILVIGSGELGSVILQALLSHSLYDAKVSSISLLVRPSTLSNPSPEKARQQAEFRALGVRLVPGDIEASQDELTALFRPYTSVLHAGGMALPAGSLLKLTRAVLAAEVQYYVPWQHGVDYDVIGRQGGQGMFSEQIDVRNLLRAQSSTAWVVLSCGIFMSFLFEEFWGVVKKLPDNDNKVQVTALNSWEDVITTTRAEDIALCTAELVFRADAPINKPVYIAGDTMTYGQFADVVGRALNREVVKKVWPLAFLREESQRDPGDKLKRYRVVFAEGKGLSWPKEETWSAQLGLKLMGVEEWIRQNLV</sequence>
<keyword evidence="2" id="KW-0560">Oxidoreductase</keyword>
<evidence type="ECO:0000256" key="1">
    <source>
        <dbReference type="ARBA" id="ARBA00022857"/>
    </source>
</evidence>
<dbReference type="SUPFAM" id="SSF51735">
    <property type="entry name" value="NAD(P)-binding Rossmann-fold domains"/>
    <property type="match status" value="1"/>
</dbReference>
<accession>A0A0D2D9D7</accession>
<keyword evidence="1" id="KW-0521">NADP</keyword>
<gene>
    <name evidence="4" type="ORF">PV06_08827</name>
</gene>
<dbReference type="InterPro" id="IPR036291">
    <property type="entry name" value="NAD(P)-bd_dom_sf"/>
</dbReference>
<dbReference type="STRING" id="215243.A0A0D2D9D7"/>
<dbReference type="GO" id="GO:0016491">
    <property type="term" value="F:oxidoreductase activity"/>
    <property type="evidence" value="ECO:0007669"/>
    <property type="project" value="UniProtKB-KW"/>
</dbReference>
<reference evidence="4 5" key="1">
    <citation type="submission" date="2015-01" db="EMBL/GenBank/DDBJ databases">
        <title>The Genome Sequence of Exophiala oligosperma CBS72588.</title>
        <authorList>
            <consortium name="The Broad Institute Genomics Platform"/>
            <person name="Cuomo C."/>
            <person name="de Hoog S."/>
            <person name="Gorbushina A."/>
            <person name="Stielow B."/>
            <person name="Teixiera M."/>
            <person name="Abouelleil A."/>
            <person name="Chapman S.B."/>
            <person name="Priest M."/>
            <person name="Young S.K."/>
            <person name="Wortman J."/>
            <person name="Nusbaum C."/>
            <person name="Birren B."/>
        </authorList>
    </citation>
    <scope>NUCLEOTIDE SEQUENCE [LARGE SCALE GENOMIC DNA]</scope>
    <source>
        <strain evidence="4 5">CBS 72588</strain>
    </source>
</reference>
<evidence type="ECO:0000313" key="5">
    <source>
        <dbReference type="Proteomes" id="UP000053342"/>
    </source>
</evidence>
<dbReference type="OrthoDB" id="5283654at2759"/>
<dbReference type="InterPro" id="IPR008030">
    <property type="entry name" value="NmrA-like"/>
</dbReference>
<dbReference type="VEuPathDB" id="FungiDB:PV06_08827"/>
<organism evidence="4 5">
    <name type="scientific">Exophiala oligosperma</name>
    <dbReference type="NCBI Taxonomy" id="215243"/>
    <lineage>
        <taxon>Eukaryota</taxon>
        <taxon>Fungi</taxon>
        <taxon>Dikarya</taxon>
        <taxon>Ascomycota</taxon>
        <taxon>Pezizomycotina</taxon>
        <taxon>Eurotiomycetes</taxon>
        <taxon>Chaetothyriomycetidae</taxon>
        <taxon>Chaetothyriales</taxon>
        <taxon>Herpotrichiellaceae</taxon>
        <taxon>Exophiala</taxon>
    </lineage>
</organism>
<dbReference type="EMBL" id="KN847340">
    <property type="protein sequence ID" value="KIW39010.1"/>
    <property type="molecule type" value="Genomic_DNA"/>
</dbReference>
<dbReference type="PANTHER" id="PTHR47706">
    <property type="entry name" value="NMRA-LIKE FAMILY PROTEIN"/>
    <property type="match status" value="1"/>
</dbReference>
<dbReference type="GeneID" id="27360901"/>
<evidence type="ECO:0000313" key="4">
    <source>
        <dbReference type="EMBL" id="KIW39010.1"/>
    </source>
</evidence>
<dbReference type="InterPro" id="IPR051609">
    <property type="entry name" value="NmrA/Isoflavone_reductase-like"/>
</dbReference>
<proteinExistence type="predicted"/>